<dbReference type="Gene3D" id="3.55.50.60">
    <property type="entry name" value="DotD protein"/>
    <property type="match status" value="1"/>
</dbReference>
<comment type="caution">
    <text evidence="1">The sequence shown here is derived from an EMBL/GenBank/DDBJ whole genome shotgun (WGS) entry which is preliminary data.</text>
</comment>
<reference evidence="2" key="1">
    <citation type="submission" date="2016-07" db="EMBL/GenBank/DDBJ databases">
        <title>Nontailed viruses are major unrecognized killers of bacteria in the ocean.</title>
        <authorList>
            <person name="Kauffman K."/>
            <person name="Hussain F."/>
            <person name="Yang J."/>
            <person name="Arevalo P."/>
            <person name="Brown J."/>
            <person name="Cutler M."/>
            <person name="Kelly L."/>
            <person name="Polz M.F."/>
        </authorList>
    </citation>
    <scope>NUCLEOTIDE SEQUENCE [LARGE SCALE GENOMIC DNA]</scope>
    <source>
        <strain evidence="2">10N.222.48.A2</strain>
    </source>
</reference>
<accession>A0A2N7NNC5</accession>
<dbReference type="AlphaFoldDB" id="A0A2N7NNC5"/>
<dbReference type="EMBL" id="MDBP01000014">
    <property type="protein sequence ID" value="PMP17807.1"/>
    <property type="molecule type" value="Genomic_DNA"/>
</dbReference>
<sequence length="161" mass="17725">MVMSGCQSTSVSGNSDDKAYISKELETTLAVLAEKAVASKKIAQAHTVAMARLNPQAKKYTPNLNVPEGLERIIPMNAFYGKAEEPLQLIAQLTDYEYKEFGAKNNTETLWVKLQANSRSAIDIVDDISNQIDNRGVDVHVWETPNEHKKGVIMINYGGGL</sequence>
<name>A0A2N7NNC5_9VIBR</name>
<dbReference type="Proteomes" id="UP000235579">
    <property type="component" value="Unassembled WGS sequence"/>
</dbReference>
<dbReference type="InterPro" id="IPR038140">
    <property type="entry name" value="DotD_sf"/>
</dbReference>
<evidence type="ECO:0000313" key="2">
    <source>
        <dbReference type="Proteomes" id="UP000235579"/>
    </source>
</evidence>
<evidence type="ECO:0000313" key="1">
    <source>
        <dbReference type="EMBL" id="PMP17807.1"/>
    </source>
</evidence>
<organism evidence="1 2">
    <name type="scientific">Vibrio tasmaniensis</name>
    <dbReference type="NCBI Taxonomy" id="212663"/>
    <lineage>
        <taxon>Bacteria</taxon>
        <taxon>Pseudomonadati</taxon>
        <taxon>Pseudomonadota</taxon>
        <taxon>Gammaproteobacteria</taxon>
        <taxon>Vibrionales</taxon>
        <taxon>Vibrionaceae</taxon>
        <taxon>Vibrio</taxon>
    </lineage>
</organism>
<gene>
    <name evidence="1" type="ORF">BCS92_05210</name>
</gene>
<proteinExistence type="predicted"/>
<protein>
    <submittedName>
        <fullName evidence="1">Uncharacterized protein</fullName>
    </submittedName>
</protein>